<organism evidence="4 5">
    <name type="scientific">Halomarina rubra</name>
    <dbReference type="NCBI Taxonomy" id="2071873"/>
    <lineage>
        <taxon>Archaea</taxon>
        <taxon>Methanobacteriati</taxon>
        <taxon>Methanobacteriota</taxon>
        <taxon>Stenosarchaea group</taxon>
        <taxon>Halobacteria</taxon>
        <taxon>Halobacteriales</taxon>
        <taxon>Natronomonadaceae</taxon>
        <taxon>Halomarina</taxon>
    </lineage>
</organism>
<dbReference type="RefSeq" id="WP_250872735.1">
    <property type="nucleotide sequence ID" value="NZ_JALXFV010000003.1"/>
</dbReference>
<evidence type="ECO:0000259" key="3">
    <source>
        <dbReference type="SMART" id="SM00065"/>
    </source>
</evidence>
<dbReference type="Pfam" id="PF15915">
    <property type="entry name" value="BAT"/>
    <property type="match status" value="1"/>
</dbReference>
<gene>
    <name evidence="4" type="ORF">ACFSBT_05600</name>
</gene>
<dbReference type="Pfam" id="PF04967">
    <property type="entry name" value="HTH_10"/>
    <property type="match status" value="1"/>
</dbReference>
<reference evidence="4 5" key="1">
    <citation type="journal article" date="2019" name="Int. J. Syst. Evol. Microbiol.">
        <title>The Global Catalogue of Microorganisms (GCM) 10K type strain sequencing project: providing services to taxonomists for standard genome sequencing and annotation.</title>
        <authorList>
            <consortium name="The Broad Institute Genomics Platform"/>
            <consortium name="The Broad Institute Genome Sequencing Center for Infectious Disease"/>
            <person name="Wu L."/>
            <person name="Ma J."/>
        </authorList>
    </citation>
    <scope>NUCLEOTIDE SEQUENCE [LARGE SCALE GENOMIC DNA]</scope>
    <source>
        <strain evidence="4 5">CGMCC 1.12563</strain>
    </source>
</reference>
<dbReference type="InterPro" id="IPR003018">
    <property type="entry name" value="GAF"/>
</dbReference>
<dbReference type="InterPro" id="IPR031803">
    <property type="entry name" value="BAT_GAF/HTH-assoc"/>
</dbReference>
<dbReference type="EMBL" id="JBHUDC010000003">
    <property type="protein sequence ID" value="MFD1512756.1"/>
    <property type="molecule type" value="Genomic_DNA"/>
</dbReference>
<accession>A0ABD6ASS5</accession>
<feature type="domain" description="GAF" evidence="3">
    <location>
        <begin position="134"/>
        <end position="308"/>
    </location>
</feature>
<dbReference type="PANTHER" id="PTHR34236">
    <property type="entry name" value="DIMETHYL SULFOXIDE REDUCTASE TRANSCRIPTIONAL ACTIVATOR"/>
    <property type="match status" value="1"/>
</dbReference>
<dbReference type="InterPro" id="IPR007050">
    <property type="entry name" value="HTH_bacterioopsin"/>
</dbReference>
<proteinExistence type="predicted"/>
<protein>
    <submittedName>
        <fullName evidence="4">Bacterio-opsin activator domain-containing protein</fullName>
    </submittedName>
</protein>
<dbReference type="PANTHER" id="PTHR34236:SF1">
    <property type="entry name" value="DIMETHYL SULFOXIDE REDUCTASE TRANSCRIPTIONAL ACTIVATOR"/>
    <property type="match status" value="1"/>
</dbReference>
<name>A0ABD6ASS5_9EURY</name>
<evidence type="ECO:0000313" key="5">
    <source>
        <dbReference type="Proteomes" id="UP001597187"/>
    </source>
</evidence>
<comment type="caution">
    <text evidence="4">The sequence shown here is derived from an EMBL/GenBank/DDBJ whole genome shotgun (WGS) entry which is preliminary data.</text>
</comment>
<dbReference type="SMART" id="SM00065">
    <property type="entry name" value="GAF"/>
    <property type="match status" value="1"/>
</dbReference>
<keyword evidence="5" id="KW-1185">Reference proteome</keyword>
<keyword evidence="1" id="KW-0805">Transcription regulation</keyword>
<dbReference type="SUPFAM" id="SSF55781">
    <property type="entry name" value="GAF domain-like"/>
    <property type="match status" value="1"/>
</dbReference>
<evidence type="ECO:0000256" key="1">
    <source>
        <dbReference type="ARBA" id="ARBA00023015"/>
    </source>
</evidence>
<dbReference type="Proteomes" id="UP001597187">
    <property type="component" value="Unassembled WGS sequence"/>
</dbReference>
<dbReference type="Pfam" id="PF13185">
    <property type="entry name" value="GAF_2"/>
    <property type="match status" value="1"/>
</dbReference>
<keyword evidence="2" id="KW-0804">Transcription</keyword>
<evidence type="ECO:0000313" key="4">
    <source>
        <dbReference type="EMBL" id="MFD1512756.1"/>
    </source>
</evidence>
<dbReference type="Gene3D" id="3.30.450.40">
    <property type="match status" value="1"/>
</dbReference>
<dbReference type="AlphaFoldDB" id="A0ABD6ASS5"/>
<dbReference type="InterPro" id="IPR029016">
    <property type="entry name" value="GAF-like_dom_sf"/>
</dbReference>
<evidence type="ECO:0000256" key="2">
    <source>
        <dbReference type="ARBA" id="ARBA00023163"/>
    </source>
</evidence>
<sequence length="528" mass="58420">MSRVLLFTEADENRRLLAEWLSTEYDVAVGDDATALDQEFDLCIVDRAMLSRHEEALVARKEGENPVLLPYLFVISQRELDRLGPDLWKRIDAVVRNRVDELITAPIKKAELKGRLDNLLNSRALSVELRDQRDALRTLDRLNAVIRSIDQSLVRASTREDIEQAVCDRLVEVDRYVAAWVGTDSATSRDVTPRAAAGDIDDYLDDVTASAGATASDPAGRTVATGEATVVDDVADHDEPWATSAADHGIASAIAVPIVYEDTRYGVVVIYADQPSAFEETDEVAVLEELGETIGHAITAAESKRALLTDRVAELEFGIELSESFLAQVADRTDAPFEFTGMVSTADGSYLEYYSVETNDPETVLEVGEEAARVDHVRHVGDHGGEALFEMAFSDDHVVQAVAALGGRTTGLTVTDGVHRVTAEFPHDVDRHAIVEALAAKYEAATLRAQRERERDRTSRQELWESFRDRLTDQQWSALKTAYYAGFFEWPRSSTGEEVADSLDISAPTFHEHLRAAQNKLLMVLLED</sequence>